<evidence type="ECO:0000256" key="6">
    <source>
        <dbReference type="ARBA" id="ARBA00023242"/>
    </source>
</evidence>
<dbReference type="Pfam" id="PF10406">
    <property type="entry name" value="TAF8_C"/>
    <property type="match status" value="1"/>
</dbReference>
<sequence>MALPTNLELSADRRQNVSNSAGSHHGNAAFDSASLEVYRRILRQCVASMCHSAGFHSAEGGSLGALTILLLRFFSRTCQSSRALCEHTGRSLVNAGDIYRALLNEGRPKLANLGPFLYCTRRKKQHTFSVLPESPQKVSPILRIADPRPHPSHFPNFLPPFPDPHTYIRSEVRDETDANYERVRRLDAQNKRDWEMSLVRYALTQYPTVSVFRELDARLMFEAKDAIEKQHEERRLRRQHQLDHQKKQQNHSHFPAMPLVNGLVAEGAEAMPSIGHANAAGHDVPSSGAVPDEILLPPTEDEEEEALPETAGGGRERAVSAPKEAGQQQLRNNNGIGAGEAASSGCTTDDMLVEELFHPLDTERSYVLKYIPHFCHILLPFDEPRPYLSALLTDDADQTVDDEQHNDYFARMLSKEMDEDGDDGGGMEAEEGGAGGRSSTTAMELGGGE</sequence>
<feature type="region of interest" description="Disordered" evidence="7">
    <location>
        <begin position="416"/>
        <end position="449"/>
    </location>
</feature>
<organism evidence="9 10">
    <name type="scientific">Globodera rostochiensis</name>
    <name type="common">Golden nematode worm</name>
    <name type="synonym">Heterodera rostochiensis</name>
    <dbReference type="NCBI Taxonomy" id="31243"/>
    <lineage>
        <taxon>Eukaryota</taxon>
        <taxon>Metazoa</taxon>
        <taxon>Ecdysozoa</taxon>
        <taxon>Nematoda</taxon>
        <taxon>Chromadorea</taxon>
        <taxon>Rhabditida</taxon>
        <taxon>Tylenchina</taxon>
        <taxon>Tylenchomorpha</taxon>
        <taxon>Tylenchoidea</taxon>
        <taxon>Heteroderidae</taxon>
        <taxon>Heteroderinae</taxon>
        <taxon>Globodera</taxon>
    </lineage>
</organism>
<evidence type="ECO:0000256" key="2">
    <source>
        <dbReference type="ARBA" id="ARBA00008767"/>
    </source>
</evidence>
<dbReference type="WBParaSite" id="Gr19_v10_g8274.t1">
    <property type="protein sequence ID" value="Gr19_v10_g8274.t1"/>
    <property type="gene ID" value="Gr19_v10_g8274"/>
</dbReference>
<evidence type="ECO:0000256" key="5">
    <source>
        <dbReference type="ARBA" id="ARBA00023163"/>
    </source>
</evidence>
<dbReference type="GO" id="GO:0046982">
    <property type="term" value="F:protein heterodimerization activity"/>
    <property type="evidence" value="ECO:0007669"/>
    <property type="project" value="InterPro"/>
</dbReference>
<dbReference type="PANTHER" id="PTHR46469:SF1">
    <property type="entry name" value="TRANSCRIPTION INITIATION FACTOR TFIID SUBUNIT 8"/>
    <property type="match status" value="1"/>
</dbReference>
<dbReference type="GO" id="GO:0005669">
    <property type="term" value="C:transcription factor TFIID complex"/>
    <property type="evidence" value="ECO:0007669"/>
    <property type="project" value="InterPro"/>
</dbReference>
<dbReference type="InterPro" id="IPR019473">
    <property type="entry name" value="TFIID_su8_C"/>
</dbReference>
<dbReference type="InterPro" id="IPR037818">
    <property type="entry name" value="TAF8"/>
</dbReference>
<dbReference type="InterPro" id="IPR006565">
    <property type="entry name" value="BTP"/>
</dbReference>
<dbReference type="PANTHER" id="PTHR46469">
    <property type="entry name" value="TRANSCRIPTION INITIATION FACTOR TFIID SUBUNIT 8"/>
    <property type="match status" value="1"/>
</dbReference>
<evidence type="ECO:0000256" key="4">
    <source>
        <dbReference type="ARBA" id="ARBA00023015"/>
    </source>
</evidence>
<reference evidence="10" key="1">
    <citation type="submission" date="2022-11" db="UniProtKB">
        <authorList>
            <consortium name="WormBaseParasite"/>
        </authorList>
    </citation>
    <scope>IDENTIFICATION</scope>
</reference>
<evidence type="ECO:0000256" key="1">
    <source>
        <dbReference type="ARBA" id="ARBA00004123"/>
    </source>
</evidence>
<keyword evidence="4" id="KW-0805">Transcription regulation</keyword>
<accession>A0A914I7R3</accession>
<comment type="similarity">
    <text evidence="2">Belongs to the TAF8 family.</text>
</comment>
<feature type="compositionally biased region" description="Acidic residues" evidence="7">
    <location>
        <begin position="417"/>
        <end position="431"/>
    </location>
</feature>
<dbReference type="SMART" id="SM00576">
    <property type="entry name" value="BTP"/>
    <property type="match status" value="1"/>
</dbReference>
<evidence type="ECO:0000313" key="10">
    <source>
        <dbReference type="WBParaSite" id="Gr19_v10_g8274.t1"/>
    </source>
</evidence>
<protein>
    <recommendedName>
        <fullName evidence="3">Transcription initiation factor TFIID subunit 8</fullName>
    </recommendedName>
</protein>
<dbReference type="GO" id="GO:0006367">
    <property type="term" value="P:transcription initiation at RNA polymerase II promoter"/>
    <property type="evidence" value="ECO:0007669"/>
    <property type="project" value="TreeGrafter"/>
</dbReference>
<evidence type="ECO:0000256" key="7">
    <source>
        <dbReference type="SAM" id="MobiDB-lite"/>
    </source>
</evidence>
<feature type="region of interest" description="Disordered" evidence="7">
    <location>
        <begin position="300"/>
        <end position="333"/>
    </location>
</feature>
<dbReference type="InterPro" id="IPR009072">
    <property type="entry name" value="Histone-fold"/>
</dbReference>
<dbReference type="Proteomes" id="UP000887572">
    <property type="component" value="Unplaced"/>
</dbReference>
<dbReference type="CDD" id="cd08049">
    <property type="entry name" value="TAF8"/>
    <property type="match status" value="1"/>
</dbReference>
<proteinExistence type="inferred from homology"/>
<keyword evidence="6" id="KW-0539">Nucleus</keyword>
<feature type="compositionally biased region" description="Basic and acidic residues" evidence="7">
    <location>
        <begin position="231"/>
        <end position="246"/>
    </location>
</feature>
<evidence type="ECO:0000256" key="3">
    <source>
        <dbReference type="ARBA" id="ARBA00017307"/>
    </source>
</evidence>
<evidence type="ECO:0000313" key="9">
    <source>
        <dbReference type="Proteomes" id="UP000887572"/>
    </source>
</evidence>
<name>A0A914I7R3_GLORO</name>
<dbReference type="Gene3D" id="1.10.20.10">
    <property type="entry name" value="Histone, subunit A"/>
    <property type="match status" value="1"/>
</dbReference>
<keyword evidence="9" id="KW-1185">Reference proteome</keyword>
<feature type="region of interest" description="Disordered" evidence="7">
    <location>
        <begin position="231"/>
        <end position="255"/>
    </location>
</feature>
<keyword evidence="5" id="KW-0804">Transcription</keyword>
<comment type="subcellular location">
    <subcellularLocation>
        <location evidence="1">Nucleus</location>
    </subcellularLocation>
</comment>
<evidence type="ECO:0000259" key="8">
    <source>
        <dbReference type="SMART" id="SM00576"/>
    </source>
</evidence>
<feature type="domain" description="Bromodomain associated" evidence="8">
    <location>
        <begin position="35"/>
        <end position="112"/>
    </location>
</feature>
<dbReference type="AlphaFoldDB" id="A0A914I7R3"/>
<dbReference type="Pfam" id="PF07524">
    <property type="entry name" value="Bromo_TP"/>
    <property type="match status" value="1"/>
</dbReference>